<keyword evidence="4" id="KW-1133">Transmembrane helix</keyword>
<dbReference type="PANTHER" id="PTHR11101:SF80">
    <property type="entry name" value="PHOSPHATE TRANSPORTER"/>
    <property type="match status" value="1"/>
</dbReference>
<name>A0A059WBE7_STRNR</name>
<evidence type="ECO:0000256" key="1">
    <source>
        <dbReference type="ARBA" id="ARBA00004141"/>
    </source>
</evidence>
<dbReference type="GO" id="GO:0016020">
    <property type="term" value="C:membrane"/>
    <property type="evidence" value="ECO:0007669"/>
    <property type="project" value="UniProtKB-SubCell"/>
</dbReference>
<evidence type="ECO:0000256" key="5">
    <source>
        <dbReference type="ARBA" id="ARBA00023136"/>
    </source>
</evidence>
<accession>A0A059WBE7</accession>
<evidence type="ECO:0000256" key="3">
    <source>
        <dbReference type="ARBA" id="ARBA00022692"/>
    </source>
</evidence>
<evidence type="ECO:0000256" key="2">
    <source>
        <dbReference type="ARBA" id="ARBA00022448"/>
    </source>
</evidence>
<dbReference type="InterPro" id="IPR001204">
    <property type="entry name" value="Phos_transporter"/>
</dbReference>
<dbReference type="GO" id="GO:0035435">
    <property type="term" value="P:phosphate ion transmembrane transport"/>
    <property type="evidence" value="ECO:0007669"/>
    <property type="project" value="TreeGrafter"/>
</dbReference>
<keyword evidence="5" id="KW-0472">Membrane</keyword>
<dbReference type="RefSeq" id="WP_016570947.1">
    <property type="nucleotide sequence ID" value="NZ_BHXC01000006.1"/>
</dbReference>
<dbReference type="Proteomes" id="UP000288351">
    <property type="component" value="Unassembled WGS sequence"/>
</dbReference>
<keyword evidence="3" id="KW-0812">Transmembrane</keyword>
<dbReference type="GO" id="GO:0005315">
    <property type="term" value="F:phosphate transmembrane transporter activity"/>
    <property type="evidence" value="ECO:0007669"/>
    <property type="project" value="InterPro"/>
</dbReference>
<comment type="subcellular location">
    <subcellularLocation>
        <location evidence="1">Membrane</location>
        <topology evidence="1">Multi-pass membrane protein</topology>
    </subcellularLocation>
</comment>
<dbReference type="EMBL" id="BHXC01000006">
    <property type="protein sequence ID" value="GCB92797.1"/>
    <property type="molecule type" value="Genomic_DNA"/>
</dbReference>
<gene>
    <name evidence="6" type="ORF">SALB_05572</name>
</gene>
<evidence type="ECO:0000313" key="6">
    <source>
        <dbReference type="EMBL" id="GCB92797.1"/>
    </source>
</evidence>
<dbReference type="eggNOG" id="COG0306">
    <property type="taxonomic scope" value="Bacteria"/>
</dbReference>
<dbReference type="Pfam" id="PF01384">
    <property type="entry name" value="PHO4"/>
    <property type="match status" value="1"/>
</dbReference>
<protein>
    <submittedName>
        <fullName evidence="6">Inorganic phosphate transporter</fullName>
    </submittedName>
</protein>
<reference evidence="6 7" key="1">
    <citation type="journal article" date="2019" name="Microbiol. Resour. Announc.">
        <title>Draft Genome Sequence of the Most Traditional epsilon-Poly-l-Lysine Producer, Streptomyces albulus NBRC14147.</title>
        <authorList>
            <person name="Yamanaka K."/>
            <person name="Hamano Y."/>
        </authorList>
    </citation>
    <scope>NUCLEOTIDE SEQUENCE [LARGE SCALE GENOMIC DNA]</scope>
    <source>
        <strain evidence="6 7">NBRC 14147</strain>
    </source>
</reference>
<dbReference type="PANTHER" id="PTHR11101">
    <property type="entry name" value="PHOSPHATE TRANSPORTER"/>
    <property type="match status" value="1"/>
</dbReference>
<evidence type="ECO:0000313" key="7">
    <source>
        <dbReference type="Proteomes" id="UP000288351"/>
    </source>
</evidence>
<comment type="caution">
    <text evidence="6">The sequence shown here is derived from an EMBL/GenBank/DDBJ whole genome shotgun (WGS) entry which is preliminary data.</text>
</comment>
<evidence type="ECO:0000256" key="4">
    <source>
        <dbReference type="ARBA" id="ARBA00022989"/>
    </source>
</evidence>
<proteinExistence type="predicted"/>
<organism evidence="6 7">
    <name type="scientific">Streptomyces noursei</name>
    <name type="common">Streptomyces albulus</name>
    <dbReference type="NCBI Taxonomy" id="1971"/>
    <lineage>
        <taxon>Bacteria</taxon>
        <taxon>Bacillati</taxon>
        <taxon>Actinomycetota</taxon>
        <taxon>Actinomycetes</taxon>
        <taxon>Kitasatosporales</taxon>
        <taxon>Streptomycetaceae</taxon>
        <taxon>Streptomyces</taxon>
    </lineage>
</organism>
<keyword evidence="2" id="KW-0813">Transport</keyword>
<dbReference type="STRING" id="68570.DC74_4663"/>
<dbReference type="AlphaFoldDB" id="A0A059WBE7"/>
<sequence>MDTFALIVTIAVALGFTYTNGFHDSANAIATSVSTRALTPRAALAMAAVMNLAGAFLGSGVAKTVSEGLIATPHGSKGMGILFAGLLGAVVWNLVTWYFGLPSSSSHALFGGLVGAALAGGTQVIWSGVIEKVVLPMFISPVIGLVLGYLVMVAILWLFRKANPHKAKRGFRIAQTVSAAGMALGHGLQDAQKTMGVVVMALVIADVETADDAIPLWVKLACAITMSLGTYAGGWRIMRTLGRRIIELDPPQGFAAETTSASVMYVASFLFHAPISTTHVITASIMGVGSTKRPRAVRWGVAKNIVMGWFITMPAAALVAALVFWLIKLAFG</sequence>